<name>A0ABC7ZJ80_MYCGT</name>
<dbReference type="KEGG" id="mgx:CM1_02375"/>
<dbReference type="SUPFAM" id="SSF90123">
    <property type="entry name" value="ABC transporter transmembrane region"/>
    <property type="match status" value="1"/>
</dbReference>
<dbReference type="PANTHER" id="PTHR43158:SF2">
    <property type="entry name" value="SKFA PEPTIDE EXPORT ATP-BINDING PROTEIN SKFE"/>
    <property type="match status" value="1"/>
</dbReference>
<proteinExistence type="inferred from homology"/>
<dbReference type="Pfam" id="PF03412">
    <property type="entry name" value="Peptidase_C39"/>
    <property type="match status" value="1"/>
</dbReference>
<reference evidence="11 12" key="1">
    <citation type="journal article" date="2012" name="J. Bacteriol.">
        <title>Draft Genome Sequences of Four Axenic Mycoplasma genitalium Strains Isolated from Denmark, Japan, and Australia.</title>
        <authorList>
            <person name="McGowin C.L."/>
            <person name="Ma L."/>
            <person name="Jensen J.S."/>
            <person name="Mancuso M.M."/>
            <person name="Hamasuna R."/>
            <person name="Adegboye D."/>
            <person name="Martin D.H."/>
        </authorList>
    </citation>
    <scope>NUCLEOTIDE SEQUENCE [LARGE SCALE GENOMIC DNA]</scope>
    <source>
        <strain evidence="11 12">M6320</strain>
    </source>
</reference>
<gene>
    <name evidence="11" type="ORF">CM1_02375</name>
</gene>
<keyword evidence="6 11" id="KW-0067">ATP-binding</keyword>
<dbReference type="InterPro" id="IPR005074">
    <property type="entry name" value="Peptidase_C39"/>
</dbReference>
<keyword evidence="5" id="KW-0645">Protease</keyword>
<feature type="transmembrane region" description="Helical" evidence="9">
    <location>
        <begin position="148"/>
        <end position="168"/>
    </location>
</feature>
<dbReference type="AlphaFoldDB" id="A0ABC7ZJ80"/>
<feature type="domain" description="Peptidase C39" evidence="10">
    <location>
        <begin position="6"/>
        <end position="126"/>
    </location>
</feature>
<accession>A0ABC7ZJ80</accession>
<dbReference type="CDD" id="cd02424">
    <property type="entry name" value="Peptidase_C39E"/>
    <property type="match status" value="1"/>
</dbReference>
<keyword evidence="4" id="KW-0547">Nucleotide-binding</keyword>
<dbReference type="InterPro" id="IPR036640">
    <property type="entry name" value="ABC1_TM_sf"/>
</dbReference>
<dbReference type="Gene3D" id="3.40.50.300">
    <property type="entry name" value="P-loop containing nucleotide triphosphate hydrolases"/>
    <property type="match status" value="1"/>
</dbReference>
<feature type="transmembrane region" description="Helical" evidence="9">
    <location>
        <begin position="291"/>
        <end position="310"/>
    </location>
</feature>
<feature type="transmembrane region" description="Helical" evidence="9">
    <location>
        <begin position="188"/>
        <end position="212"/>
    </location>
</feature>
<feature type="transmembrane region" description="Helical" evidence="9">
    <location>
        <begin position="261"/>
        <end position="285"/>
    </location>
</feature>
<dbReference type="Pfam" id="PF00005">
    <property type="entry name" value="ABC_tran"/>
    <property type="match status" value="1"/>
</dbReference>
<evidence type="ECO:0000256" key="4">
    <source>
        <dbReference type="ARBA" id="ARBA00022741"/>
    </source>
</evidence>
<keyword evidence="5" id="KW-0378">Hydrolase</keyword>
<evidence type="ECO:0000256" key="2">
    <source>
        <dbReference type="ARBA" id="ARBA00005417"/>
    </source>
</evidence>
<evidence type="ECO:0000256" key="3">
    <source>
        <dbReference type="ARBA" id="ARBA00022692"/>
    </source>
</evidence>
<evidence type="ECO:0000313" key="11">
    <source>
        <dbReference type="EMBL" id="AFQ04225.1"/>
    </source>
</evidence>
<evidence type="ECO:0000256" key="6">
    <source>
        <dbReference type="ARBA" id="ARBA00022840"/>
    </source>
</evidence>
<comment type="similarity">
    <text evidence="2">Belongs to the ABC transporter superfamily.</text>
</comment>
<dbReference type="EMBL" id="CP003772">
    <property type="protein sequence ID" value="AFQ04225.1"/>
    <property type="molecule type" value="Genomic_DNA"/>
</dbReference>
<dbReference type="Gene3D" id="3.90.70.10">
    <property type="entry name" value="Cysteine proteinases"/>
    <property type="match status" value="1"/>
</dbReference>
<comment type="subcellular location">
    <subcellularLocation>
        <location evidence="1">Cell membrane</location>
        <topology evidence="1">Multi-pass membrane protein</topology>
    </subcellularLocation>
</comment>
<evidence type="ECO:0000259" key="10">
    <source>
        <dbReference type="PROSITE" id="PS50990"/>
    </source>
</evidence>
<dbReference type="GO" id="GO:0008234">
    <property type="term" value="F:cysteine-type peptidase activity"/>
    <property type="evidence" value="ECO:0007669"/>
    <property type="project" value="UniProtKB-KW"/>
</dbReference>
<evidence type="ECO:0000313" key="12">
    <source>
        <dbReference type="Proteomes" id="UP000005254"/>
    </source>
</evidence>
<dbReference type="RefSeq" id="WP_014894495.1">
    <property type="nucleotide sequence ID" value="NC_018497.1"/>
</dbReference>
<dbReference type="CDD" id="cd00267">
    <property type="entry name" value="ABC_ATPase"/>
    <property type="match status" value="1"/>
</dbReference>
<keyword evidence="3 9" id="KW-0812">Transmembrane</keyword>
<keyword evidence="7 9" id="KW-1133">Transmembrane helix</keyword>
<dbReference type="InterPro" id="IPR003439">
    <property type="entry name" value="ABC_transporter-like_ATP-bd"/>
</dbReference>
<evidence type="ECO:0000256" key="7">
    <source>
        <dbReference type="ARBA" id="ARBA00022989"/>
    </source>
</evidence>
<keyword evidence="8 9" id="KW-0472">Membrane</keyword>
<dbReference type="PANTHER" id="PTHR43158">
    <property type="entry name" value="SKFA PEPTIDE EXPORT ATP-BINDING PROTEIN SKFE"/>
    <property type="match status" value="1"/>
</dbReference>
<keyword evidence="5" id="KW-0788">Thiol protease</keyword>
<dbReference type="PROSITE" id="PS50990">
    <property type="entry name" value="PEPTIDASE_C39"/>
    <property type="match status" value="1"/>
</dbReference>
<evidence type="ECO:0000256" key="5">
    <source>
        <dbReference type="ARBA" id="ARBA00022807"/>
    </source>
</evidence>
<dbReference type="SUPFAM" id="SSF52540">
    <property type="entry name" value="P-loop containing nucleoside triphosphate hydrolases"/>
    <property type="match status" value="1"/>
</dbReference>
<evidence type="ECO:0000256" key="8">
    <source>
        <dbReference type="ARBA" id="ARBA00023136"/>
    </source>
</evidence>
<protein>
    <submittedName>
        <fullName evidence="11">ABC transporter ATP-binding protein/permease</fullName>
    </submittedName>
</protein>
<evidence type="ECO:0000256" key="9">
    <source>
        <dbReference type="SAM" id="Phobius"/>
    </source>
</evidence>
<organism evidence="11 12">
    <name type="scientific">Mycoplasmoides genitalium M6320</name>
    <dbReference type="NCBI Taxonomy" id="662945"/>
    <lineage>
        <taxon>Bacteria</taxon>
        <taxon>Bacillati</taxon>
        <taxon>Mycoplasmatota</taxon>
        <taxon>Mycoplasmoidales</taxon>
        <taxon>Mycoplasmoidaceae</taxon>
        <taxon>Mycoplasmoides</taxon>
    </lineage>
</organism>
<dbReference type="GO" id="GO:0005524">
    <property type="term" value="F:ATP binding"/>
    <property type="evidence" value="ECO:0007669"/>
    <property type="project" value="UniProtKB-KW"/>
</dbReference>
<evidence type="ECO:0000256" key="1">
    <source>
        <dbReference type="ARBA" id="ARBA00004651"/>
    </source>
</evidence>
<dbReference type="GO" id="GO:0005886">
    <property type="term" value="C:plasma membrane"/>
    <property type="evidence" value="ECO:0007669"/>
    <property type="project" value="UniProtKB-SubCell"/>
</dbReference>
<sequence length="660" mass="76377">MKIIYQEQQNECGICVIGMLANAIHDEKYVHDELLEQINLPPNGLSLFEMESYGKKFGLEINSYQLTFQELKELDSKFIIVHFKDHFVIVKNKHENSWEVYDPAKGKYLLTDEKLEKLWTGYAATVAKAFKEIPPVNKSNFFSNFFDFNLVTFYVFIELIIIGISTLLATASRTIITNTVDFGTAVNLVVLVVYFSCLKGLNLLLQVILQLIRNFLFWKQYRGYLGWIIQSLQQKSFVYFSNKSPNQLIERQFYLKEVLSFFNFYIPNLIISCVAALIIGVLIGINQLEFLLIAIAQIVVNAGLFCYDFLFTKKITKKEIPYVELQNKISLQLDENLREEQNKKRFNFLMLNFRKALLQNQNINNQKEINRLTIENIKSFFQQGFDFAILGLGVIGIIEQRYQLSFLFYVFGIQSLFSTYATRIVQFGAAINIYHYCREKLVNLFIETKKDEGIKVNWKCPDEIILENLSVTLNQHVDLANLSLKIKNETVIFGQNGSGKSTFLKILTGRGFEYTGNIKFNSVDLKRYSKEQLFENVYYLKGQNLMQTEANDFGFSEALFNNQNPHIYQLLFDAGVQNQTKLSSGQKQILQLFLLSNIKNKVILLDECMNAIAPEIKNRVYQLLVKPLTLNNFVVLVEHDLSFASEAQNKINLTNYLRNS</sequence>
<dbReference type="InterPro" id="IPR027417">
    <property type="entry name" value="P-loop_NTPase"/>
</dbReference>
<dbReference type="Proteomes" id="UP000005254">
    <property type="component" value="Chromosome"/>
</dbReference>